<dbReference type="EMBL" id="JASBWR010000034">
    <property type="protein sequence ID" value="KAJ9105581.1"/>
    <property type="molecule type" value="Genomic_DNA"/>
</dbReference>
<evidence type="ECO:0000313" key="1">
    <source>
        <dbReference type="EMBL" id="KAJ9105581.1"/>
    </source>
</evidence>
<sequence>MHVSRTTSERPSSRFGLNKPSGEADSPIHQRGEPTSSPRGFRMSVSQLPLEGSVLGKRRASLMEEPKFPSHVTAMMDISSAFRRESMISPVDVVPPHTRFASTSSSPPCPLSSLSVSHPSHTHSATESPTNRKIRPRPLSVSVQKAKEDTHGAVVELENQQYSEADEHRPSLPGFKSLFGMNDAEERPIFSRNNSSSGFPDLQTLKGPLSLALGPYGGTTRNSNDSGTTSLWSSSRSSFGARESISTSLTASSSVTAALTPSSATSFMIMPPLKPQSPGSAGFVPPAQQRYHQNGGPSAHRISTPEIGMEQDPAGSGNTGHSSGLLLRDLAKRPSYANFGAEIEKQRVEVERQRSMAEAEEAWRRQSDNAAVLSDERKRLLGSSPRPLPPRELQGGPVAPVDPSYSDEALRAARTRLLRYESYPFGSKDARIEIQTSAISTNACDPHRRQSMFPQHVSDATGHPGIINLGDSAEPAKRFSETASPGWQEPFEQHHRLSTSSQRDMQFEEIIRKASVDLAKRSATSSLTGTPIMAARTLMLPNISSEPTARAASPRTTLLHNRVFDAAETANLKEREKREQNSGQMPTAPTSAAASRSATPRRVPSPLPSRSVTLPSPSSLGRSLDQRLRSQSQQGLQGTQLHSVDAGEYRRSSFQIQPDTSRPHSQRHSVSIDIDQRQMNRSRRSPRQNPAEQSSTFYAGASMRNGRAYDLPRSMDRALGASHNDGLRSGEGSRKESSVHLSAGNVDTVVPYYDNPEQPPAPGANNKLEFPSVLRKDYQSESNSSGPSLGAPSSISAQGPAPYMVRHPTDYLPQQQHGNSAAAHNLYGSWHPESRMNTYTSLPPGPVRTITAPSMVNSGPTLPGPRYTCEYCGKSFSRPSSLKIHIYSHTGEKPYKCTWPNCTRSFSVQSNLKRHAKVHLENSGHQATSSGNNNLNTESEPANVATALLAGAQGRSIAGGLSSSSYSADFLTPQTTQPLPTNSNTDGYFDLRHIHATKPGSHSPAPTGRFKAHLGSSRPTTPAEMQGYLASPSNPKLPASFGNTGPPRGPSHLQYSSRDISSSGRRVSGSSVYEDHDQMEEDELAE</sequence>
<reference evidence="1" key="1">
    <citation type="submission" date="2023-04" db="EMBL/GenBank/DDBJ databases">
        <title>Draft Genome sequencing of Naganishia species isolated from polar environments using Oxford Nanopore Technology.</title>
        <authorList>
            <person name="Leo P."/>
            <person name="Venkateswaran K."/>
        </authorList>
    </citation>
    <scope>NUCLEOTIDE SEQUENCE</scope>
    <source>
        <strain evidence="1">MNA-CCFEE 5261</strain>
    </source>
</reference>
<evidence type="ECO:0000313" key="2">
    <source>
        <dbReference type="Proteomes" id="UP001241377"/>
    </source>
</evidence>
<proteinExistence type="predicted"/>
<organism evidence="1 2">
    <name type="scientific">Naganishia cerealis</name>
    <dbReference type="NCBI Taxonomy" id="610337"/>
    <lineage>
        <taxon>Eukaryota</taxon>
        <taxon>Fungi</taxon>
        <taxon>Dikarya</taxon>
        <taxon>Basidiomycota</taxon>
        <taxon>Agaricomycotina</taxon>
        <taxon>Tremellomycetes</taxon>
        <taxon>Filobasidiales</taxon>
        <taxon>Filobasidiaceae</taxon>
        <taxon>Naganishia</taxon>
    </lineage>
</organism>
<protein>
    <submittedName>
        <fullName evidence="1">Uncharacterized protein</fullName>
    </submittedName>
</protein>
<name>A0ACC2W3Z3_9TREE</name>
<accession>A0ACC2W3Z3</accession>
<dbReference type="Proteomes" id="UP001241377">
    <property type="component" value="Unassembled WGS sequence"/>
</dbReference>
<gene>
    <name evidence="1" type="ORF">QFC19_003563</name>
</gene>
<keyword evidence="2" id="KW-1185">Reference proteome</keyword>
<comment type="caution">
    <text evidence="1">The sequence shown here is derived from an EMBL/GenBank/DDBJ whole genome shotgun (WGS) entry which is preliminary data.</text>
</comment>